<dbReference type="KEGG" id="tga:TGAM_0527"/>
<reference evidence="1 2" key="1">
    <citation type="journal article" date="2007" name="Genome Biol.">
        <title>Genome analysis and genome-wide proteomics of Thermococcus gammatolerans, the most radioresistant organism known amongst the Archaea.</title>
        <authorList>
            <person name="Zivanovic Y."/>
            <person name="Armengaud J."/>
            <person name="Lagorce A."/>
            <person name="Leplat C."/>
            <person name="Guerin P."/>
            <person name="Dutertre M."/>
            <person name="Anthouard V."/>
            <person name="Forterre P."/>
            <person name="Wincker P."/>
            <person name="Confalonieri F."/>
        </authorList>
    </citation>
    <scope>NUCLEOTIDE SEQUENCE [LARGE SCALE GENOMIC DNA]</scope>
    <source>
        <strain evidence="2">DSM 15229 / JCM 11827 / EJ3</strain>
    </source>
</reference>
<protein>
    <submittedName>
        <fullName evidence="1">Uncharacterized protein</fullName>
    </submittedName>
</protein>
<dbReference type="PATRIC" id="fig|593117.10.peg.522"/>
<sequence length="590" mass="67228">MLVDDKTIKVIEEYLRSWEIKKAIELALKDNVYLLALFKLLHESDDTLKIRALIALEEVLKALPDVKRLILVDKFLDDVIKVLKSDNDGVLIHAIRTIGRLIGGIPLHPETFVKLAHAFKDLVKSRKNEALVLEILSVLGGMSVTSPSPRIMDVISRLLKSKDLRLKAMGLRLLLNVSTYSGDPSLLKTLFSEIPEMLSEKDVPLADFVLDILFEIAGYPLKEELIDDVARVLTAVKNLALRKSSKLADKARIVAEKLELAIHNYYLKNPEKAKEKIHELLINEYFYEAIDLALAVGDTYILKWLAEILEKFNKETLKINERVLPGPKYLSIPPEKKIQRYIRPPTLAQFREVKKSALEIALNEPASQHELTEDEKIELKRAVEVGDEEKLLQLSRKKPEVVFELVRKLEEGDKFEKMDALWALSKLAEKIERGVAFILEPAVEKLLEVAHSTKNRWMRLRAAKTLALLAVKSRSGDRVVGEFIEDYLSGDAKRVIPALEFFSYYFNREWDEKTARVVLSTLTNHLEKEETRFDALLALEALVRSAPPERARLFIPFIDVLKDIKNSASPEDQKLALRILEEISSKVKLG</sequence>
<evidence type="ECO:0000313" key="2">
    <source>
        <dbReference type="Proteomes" id="UP000001488"/>
    </source>
</evidence>
<keyword evidence="2" id="KW-1185">Reference proteome</keyword>
<dbReference type="InterPro" id="IPR016024">
    <property type="entry name" value="ARM-type_fold"/>
</dbReference>
<proteinExistence type="predicted"/>
<dbReference type="AlphaFoldDB" id="C5A467"/>
<dbReference type="Proteomes" id="UP000001488">
    <property type="component" value="Chromosome"/>
</dbReference>
<dbReference type="EMBL" id="CP001398">
    <property type="protein sequence ID" value="ACS33029.1"/>
    <property type="molecule type" value="Genomic_DNA"/>
</dbReference>
<dbReference type="RefSeq" id="WP_015858147.1">
    <property type="nucleotide sequence ID" value="NC_012804.1"/>
</dbReference>
<dbReference type="SUPFAM" id="SSF48371">
    <property type="entry name" value="ARM repeat"/>
    <property type="match status" value="1"/>
</dbReference>
<organism evidence="1 2">
    <name type="scientific">Thermococcus gammatolerans (strain DSM 15229 / JCM 11827 / EJ3)</name>
    <dbReference type="NCBI Taxonomy" id="593117"/>
    <lineage>
        <taxon>Archaea</taxon>
        <taxon>Methanobacteriati</taxon>
        <taxon>Methanobacteriota</taxon>
        <taxon>Thermococci</taxon>
        <taxon>Thermococcales</taxon>
        <taxon>Thermococcaceae</taxon>
        <taxon>Thermococcus</taxon>
    </lineage>
</organism>
<dbReference type="InterPro" id="IPR011989">
    <property type="entry name" value="ARM-like"/>
</dbReference>
<dbReference type="PaxDb" id="593117-TGAM_0527"/>
<dbReference type="GeneID" id="7987395"/>
<accession>C5A467</accession>
<evidence type="ECO:0000313" key="1">
    <source>
        <dbReference type="EMBL" id="ACS33029.1"/>
    </source>
</evidence>
<dbReference type="eggNOG" id="arCOG03813">
    <property type="taxonomic scope" value="Archaea"/>
</dbReference>
<gene>
    <name evidence="1" type="ordered locus">TGAM_0527</name>
</gene>
<dbReference type="Gene3D" id="1.25.10.10">
    <property type="entry name" value="Leucine-rich Repeat Variant"/>
    <property type="match status" value="2"/>
</dbReference>
<name>C5A467_THEGJ</name>
<dbReference type="HOGENOM" id="CLU_462048_0_0_2"/>